<organism evidence="1 2">
    <name type="scientific">Halotalea alkalilenta</name>
    <dbReference type="NCBI Taxonomy" id="376489"/>
    <lineage>
        <taxon>Bacteria</taxon>
        <taxon>Pseudomonadati</taxon>
        <taxon>Pseudomonadota</taxon>
        <taxon>Gammaproteobacteria</taxon>
        <taxon>Oceanospirillales</taxon>
        <taxon>Halomonadaceae</taxon>
        <taxon>Halotalea</taxon>
    </lineage>
</organism>
<protein>
    <submittedName>
        <fullName evidence="1">Uncharacterized protein</fullName>
    </submittedName>
</protein>
<proteinExistence type="predicted"/>
<name>A0A172YCL3_9GAMM</name>
<dbReference type="KEGG" id="haa:A5892_05515"/>
<dbReference type="EMBL" id="CP015243">
    <property type="protein sequence ID" value="ANF56990.1"/>
    <property type="molecule type" value="Genomic_DNA"/>
</dbReference>
<accession>A0A172YCL3</accession>
<sequence length="154" mass="16340">MRRSSACASLVLLCGCGGDPGQVAHQQVSVAALPPVSMKVSDDAFTQRLDAALRHDPFRGTVAEIGIPPASMSGFSVRQLTPRGVLSDRHGRFALVETAEGRVVRVAVGDSIGEERAKVVAFDAMGLTLELPDEVAERGEGERVLRLLGAEPHR</sequence>
<evidence type="ECO:0000313" key="2">
    <source>
        <dbReference type="Proteomes" id="UP000077875"/>
    </source>
</evidence>
<dbReference type="RefSeq" id="WP_064121948.1">
    <property type="nucleotide sequence ID" value="NZ_CP015243.1"/>
</dbReference>
<dbReference type="AlphaFoldDB" id="A0A172YCL3"/>
<reference evidence="1 2" key="1">
    <citation type="submission" date="2016-04" db="EMBL/GenBank/DDBJ databases">
        <title>Complete Genome Sequence of Halotalea alkalilenta IHB B 13600.</title>
        <authorList>
            <person name="Swarnkar M.K."/>
            <person name="Sharma A."/>
            <person name="Kaushal K."/>
            <person name="Soni R."/>
            <person name="Rana S."/>
            <person name="Singh A.K."/>
            <person name="Gulati A."/>
        </authorList>
    </citation>
    <scope>NUCLEOTIDE SEQUENCE [LARGE SCALE GENOMIC DNA]</scope>
    <source>
        <strain evidence="1 2">IHB B 13600</strain>
    </source>
</reference>
<dbReference type="PROSITE" id="PS51257">
    <property type="entry name" value="PROKAR_LIPOPROTEIN"/>
    <property type="match status" value="1"/>
</dbReference>
<dbReference type="Pfam" id="PF04351">
    <property type="entry name" value="PilP"/>
    <property type="match status" value="1"/>
</dbReference>
<dbReference type="STRING" id="376489.A5892_05515"/>
<dbReference type="Gene3D" id="2.30.30.830">
    <property type="match status" value="1"/>
</dbReference>
<keyword evidence="2" id="KW-1185">Reference proteome</keyword>
<dbReference type="Proteomes" id="UP000077875">
    <property type="component" value="Chromosome"/>
</dbReference>
<gene>
    <name evidence="1" type="ORF">A5892_05515</name>
</gene>
<evidence type="ECO:0000313" key="1">
    <source>
        <dbReference type="EMBL" id="ANF56990.1"/>
    </source>
</evidence>
<dbReference type="InterPro" id="IPR007446">
    <property type="entry name" value="PilP"/>
</dbReference>